<name>A0A2U2N9J6_9GAMM</name>
<evidence type="ECO:0000259" key="2">
    <source>
        <dbReference type="Pfam" id="PF14346"/>
    </source>
</evidence>
<feature type="chain" id="PRO_5015751139" description="DUF4398 domain-containing protein" evidence="1">
    <location>
        <begin position="31"/>
        <end position="133"/>
    </location>
</feature>
<proteinExistence type="predicted"/>
<gene>
    <name evidence="3" type="ORF">DEM34_00945</name>
</gene>
<evidence type="ECO:0000313" key="4">
    <source>
        <dbReference type="Proteomes" id="UP000245474"/>
    </source>
</evidence>
<dbReference type="PROSITE" id="PS51318">
    <property type="entry name" value="TAT"/>
    <property type="match status" value="1"/>
</dbReference>
<evidence type="ECO:0000313" key="3">
    <source>
        <dbReference type="EMBL" id="PWG65861.1"/>
    </source>
</evidence>
<dbReference type="RefSeq" id="WP_109675302.1">
    <property type="nucleotide sequence ID" value="NZ_CP086615.1"/>
</dbReference>
<sequence length="133" mass="13759">MNIPHGAGPRRAVLLASALATGLLLLGACASTPMAPTASLTEAREAIARAEQADSRQHAGGELDEAQQKLAMAEVAVERQDMVAAGRLAREAEIAAELASARTAAAKAAAVNREMGRGADALTEEMQRTGEQR</sequence>
<keyword evidence="1" id="KW-0732">Signal</keyword>
<evidence type="ECO:0000256" key="1">
    <source>
        <dbReference type="SAM" id="SignalP"/>
    </source>
</evidence>
<feature type="domain" description="DUF4398" evidence="2">
    <location>
        <begin position="39"/>
        <end position="110"/>
    </location>
</feature>
<accession>A0A2U2N9J6</accession>
<dbReference type="AlphaFoldDB" id="A0A2U2N9J6"/>
<dbReference type="Gene3D" id="1.20.1270.390">
    <property type="match status" value="1"/>
</dbReference>
<dbReference type="InterPro" id="IPR006311">
    <property type="entry name" value="TAT_signal"/>
</dbReference>
<dbReference type="Pfam" id="PF14346">
    <property type="entry name" value="DUF4398"/>
    <property type="match status" value="1"/>
</dbReference>
<dbReference type="InterPro" id="IPR025511">
    <property type="entry name" value="DUF4398"/>
</dbReference>
<protein>
    <recommendedName>
        <fullName evidence="2">DUF4398 domain-containing protein</fullName>
    </recommendedName>
</protein>
<organism evidence="3 4">
    <name type="scientific">Sediminicurvatus halobius</name>
    <dbReference type="NCBI Taxonomy" id="2182432"/>
    <lineage>
        <taxon>Bacteria</taxon>
        <taxon>Pseudomonadati</taxon>
        <taxon>Pseudomonadota</taxon>
        <taxon>Gammaproteobacteria</taxon>
        <taxon>Chromatiales</taxon>
        <taxon>Ectothiorhodospiraceae</taxon>
        <taxon>Sediminicurvatus</taxon>
    </lineage>
</organism>
<dbReference type="EMBL" id="QFFI01000001">
    <property type="protein sequence ID" value="PWG65861.1"/>
    <property type="molecule type" value="Genomic_DNA"/>
</dbReference>
<keyword evidence="4" id="KW-1185">Reference proteome</keyword>
<feature type="signal peptide" evidence="1">
    <location>
        <begin position="1"/>
        <end position="30"/>
    </location>
</feature>
<comment type="caution">
    <text evidence="3">The sequence shown here is derived from an EMBL/GenBank/DDBJ whole genome shotgun (WGS) entry which is preliminary data.</text>
</comment>
<dbReference type="Proteomes" id="UP000245474">
    <property type="component" value="Unassembled WGS sequence"/>
</dbReference>
<dbReference type="OrthoDB" id="6370526at2"/>
<reference evidence="3 4" key="1">
    <citation type="submission" date="2018-05" db="EMBL/GenBank/DDBJ databases">
        <title>Spiribacter halobius sp. nov., a moderately halophilic bacterium isolated from marine solar saltern.</title>
        <authorList>
            <person name="Zheng W.-S."/>
            <person name="Lu D.-C."/>
            <person name="Du Z.-J."/>
        </authorList>
    </citation>
    <scope>NUCLEOTIDE SEQUENCE [LARGE SCALE GENOMIC DNA]</scope>
    <source>
        <strain evidence="3 4">E85</strain>
    </source>
</reference>